<keyword evidence="1" id="KW-0378">Hydrolase</keyword>
<evidence type="ECO:0000256" key="1">
    <source>
        <dbReference type="ARBA" id="ARBA00022801"/>
    </source>
</evidence>
<dbReference type="EMBL" id="JAAQRI010000418">
    <property type="protein sequence ID" value="KAF5615169.1"/>
    <property type="molecule type" value="Genomic_DNA"/>
</dbReference>
<organism evidence="3 4">
    <name type="scientific">Fusarium tjaetaba</name>
    <dbReference type="NCBI Taxonomy" id="1567544"/>
    <lineage>
        <taxon>Eukaryota</taxon>
        <taxon>Fungi</taxon>
        <taxon>Dikarya</taxon>
        <taxon>Ascomycota</taxon>
        <taxon>Pezizomycotina</taxon>
        <taxon>Sordariomycetes</taxon>
        <taxon>Hypocreomycetidae</taxon>
        <taxon>Hypocreales</taxon>
        <taxon>Nectriaceae</taxon>
        <taxon>Fusarium</taxon>
        <taxon>Fusarium fujikuroi species complex</taxon>
    </lineage>
</organism>
<accession>A0A8H5VBI5</accession>
<dbReference type="PANTHER" id="PTHR34853">
    <property type="match status" value="1"/>
</dbReference>
<evidence type="ECO:0000256" key="2">
    <source>
        <dbReference type="PIRNR" id="PIRNR029171"/>
    </source>
</evidence>
<evidence type="ECO:0000313" key="4">
    <source>
        <dbReference type="Proteomes" id="UP000530670"/>
    </source>
</evidence>
<dbReference type="RefSeq" id="XP_037199543.1">
    <property type="nucleotide sequence ID" value="XM_037346571.1"/>
</dbReference>
<dbReference type="InterPro" id="IPR005152">
    <property type="entry name" value="Lipase_secreted"/>
</dbReference>
<sequence length="431" mass="46701">MSSLDWLLDLCAVAKASGSGIITVTDDTPLENQLPPSKDPWYSAPVDWESRKPGDVLRIRSSSNLTRTVEGSGAVYHLLYRSTDSRDRPSWAVTTLFIPISLYQSPSGKAAILSYQFAYNTCNVNSSPSFALSGAMAKSEPNLGIKSSTSLITEMLSFGWIVNTPDHLGPNAAFGASVQVGHATLDALRAVHDLFSLGGSSGFNTAIWGYSGGSIATFSAAELQPSYALELNISAAVIGGLVDDISAAMDKINKSPIAGTLIAFLLGITAQCPEERAYLESRLIPGTKEEFMAAINTEVTQNVGKYSGQDIYTFFKDGGEDLRAPILKELYDKQAKLGCRDTPKMPMFLYKAIQDQFCLIELTDATVDRLCEKGAEITFERNTVGSHVSEIENGKPRAFRFLKSIFDESYESPASKQNVMDVTVDVSSQNK</sequence>
<comment type="similarity">
    <text evidence="2">Belongs to the AB hydrolase superfamily. Lipase family.</text>
</comment>
<comment type="caution">
    <text evidence="3">The sequence shown here is derived from an EMBL/GenBank/DDBJ whole genome shotgun (WGS) entry which is preliminary data.</text>
</comment>
<evidence type="ECO:0000313" key="3">
    <source>
        <dbReference type="EMBL" id="KAF5615169.1"/>
    </source>
</evidence>
<gene>
    <name evidence="3" type="ORF">FTJAE_13428</name>
</gene>
<dbReference type="GO" id="GO:0004806">
    <property type="term" value="F:triacylglycerol lipase activity"/>
    <property type="evidence" value="ECO:0007669"/>
    <property type="project" value="UniProtKB-UniRule"/>
</dbReference>
<dbReference type="PIRSF" id="PIRSF029171">
    <property type="entry name" value="Esterase_LipA"/>
    <property type="match status" value="1"/>
</dbReference>
<dbReference type="SUPFAM" id="SSF53474">
    <property type="entry name" value="alpha/beta-Hydrolases"/>
    <property type="match status" value="1"/>
</dbReference>
<protein>
    <submittedName>
        <fullName evidence="3">Lipase 1</fullName>
    </submittedName>
</protein>
<name>A0A8H5VBI5_9HYPO</name>
<reference evidence="3 4" key="1">
    <citation type="submission" date="2020-05" db="EMBL/GenBank/DDBJ databases">
        <title>Identification and distribution of gene clusters putatively required for synthesis of sphingolipid metabolism inhibitors in phylogenetically diverse species of the filamentous fungus Fusarium.</title>
        <authorList>
            <person name="Kim H.-S."/>
            <person name="Busman M."/>
            <person name="Brown D.W."/>
            <person name="Divon H."/>
            <person name="Uhlig S."/>
            <person name="Proctor R.H."/>
        </authorList>
    </citation>
    <scope>NUCLEOTIDE SEQUENCE [LARGE SCALE GENOMIC DNA]</scope>
    <source>
        <strain evidence="3 4">NRRL 66243</strain>
    </source>
</reference>
<proteinExistence type="inferred from homology"/>
<keyword evidence="4" id="KW-1185">Reference proteome</keyword>
<dbReference type="AlphaFoldDB" id="A0A8H5VBI5"/>
<dbReference type="InterPro" id="IPR029058">
    <property type="entry name" value="AB_hydrolase_fold"/>
</dbReference>
<dbReference type="Pfam" id="PF03583">
    <property type="entry name" value="LIP"/>
    <property type="match status" value="1"/>
</dbReference>
<dbReference type="OrthoDB" id="2373480at2759"/>
<dbReference type="Proteomes" id="UP000530670">
    <property type="component" value="Unassembled WGS sequence"/>
</dbReference>
<dbReference type="Gene3D" id="3.40.50.1820">
    <property type="entry name" value="alpha/beta hydrolase"/>
    <property type="match status" value="1"/>
</dbReference>
<dbReference type="GeneID" id="59298841"/>
<dbReference type="PANTHER" id="PTHR34853:SF5">
    <property type="entry name" value="LIP-DOMAIN-CONTAINING PROTEIN-RELATED"/>
    <property type="match status" value="1"/>
</dbReference>
<dbReference type="GO" id="GO:0016042">
    <property type="term" value="P:lipid catabolic process"/>
    <property type="evidence" value="ECO:0007669"/>
    <property type="project" value="UniProtKB-UniRule"/>
</dbReference>
<dbReference type="Gene3D" id="1.10.260.130">
    <property type="match status" value="1"/>
</dbReference>